<proteinExistence type="predicted"/>
<evidence type="ECO:0000256" key="5">
    <source>
        <dbReference type="SAM" id="Phobius"/>
    </source>
</evidence>
<dbReference type="Pfam" id="PF06541">
    <property type="entry name" value="ABC_trans_CmpB"/>
    <property type="match status" value="1"/>
</dbReference>
<gene>
    <name evidence="6" type="ORF">BUTYVIB_00968</name>
</gene>
<keyword evidence="7" id="KW-1185">Reference proteome</keyword>
<keyword evidence="4 5" id="KW-0472">Membrane</keyword>
<keyword evidence="3 5" id="KW-1133">Transmembrane helix</keyword>
<evidence type="ECO:0000256" key="2">
    <source>
        <dbReference type="ARBA" id="ARBA00022692"/>
    </source>
</evidence>
<dbReference type="RefSeq" id="WP_005602197.1">
    <property type="nucleotide sequence ID" value="NZ_GG663522.1"/>
</dbReference>
<comment type="caution">
    <text evidence="6">The sequence shown here is derived from an EMBL/GenBank/DDBJ whole genome shotgun (WGS) entry which is preliminary data.</text>
</comment>
<name>D4RYR1_9FIRM</name>
<evidence type="ECO:0000256" key="3">
    <source>
        <dbReference type="ARBA" id="ARBA00022989"/>
    </source>
</evidence>
<dbReference type="GO" id="GO:0016020">
    <property type="term" value="C:membrane"/>
    <property type="evidence" value="ECO:0007669"/>
    <property type="project" value="UniProtKB-SubCell"/>
</dbReference>
<evidence type="ECO:0000313" key="6">
    <source>
        <dbReference type="EMBL" id="EFF68884.1"/>
    </source>
</evidence>
<feature type="transmembrane region" description="Helical" evidence="5">
    <location>
        <begin position="106"/>
        <end position="126"/>
    </location>
</feature>
<dbReference type="Proteomes" id="UP000006238">
    <property type="component" value="Unassembled WGS sequence"/>
</dbReference>
<feature type="transmembrane region" description="Helical" evidence="5">
    <location>
        <begin position="39"/>
        <end position="57"/>
    </location>
</feature>
<evidence type="ECO:0000256" key="4">
    <source>
        <dbReference type="ARBA" id="ARBA00023136"/>
    </source>
</evidence>
<keyword evidence="2 5" id="KW-0812">Transmembrane</keyword>
<reference evidence="6 7" key="1">
    <citation type="submission" date="2010-02" db="EMBL/GenBank/DDBJ databases">
        <authorList>
            <person name="Weinstock G."/>
            <person name="Sodergren E."/>
            <person name="Clifton S."/>
            <person name="Fulton L."/>
            <person name="Fulton B."/>
            <person name="Courtney L."/>
            <person name="Fronick C."/>
            <person name="Harrison M."/>
            <person name="Strong C."/>
            <person name="Farmer C."/>
            <person name="Delahaunty K."/>
            <person name="Markovic C."/>
            <person name="Hall O."/>
            <person name="Minx P."/>
            <person name="Tomlinson C."/>
            <person name="Mitreva M."/>
            <person name="Nelson J."/>
            <person name="Hou S."/>
            <person name="Wollam A."/>
            <person name="Pepin K.H."/>
            <person name="Johnson M."/>
            <person name="Bhonagiri V."/>
            <person name="Zhang X."/>
            <person name="Suruliraj S."/>
            <person name="Warren W."/>
            <person name="Chinwalla A."/>
            <person name="Mardis E.R."/>
            <person name="Wilson R.K."/>
        </authorList>
    </citation>
    <scope>NUCLEOTIDE SEQUENCE [LARGE SCALE GENOMIC DNA]</scope>
    <source>
        <strain evidence="6 7">DSM 2876</strain>
    </source>
</reference>
<dbReference type="HOGENOM" id="CLU_102218_1_0_9"/>
<dbReference type="InterPro" id="IPR010540">
    <property type="entry name" value="CmpB_TMEM229"/>
</dbReference>
<protein>
    <submittedName>
        <fullName evidence="6">Uncharacterized protein</fullName>
    </submittedName>
</protein>
<dbReference type="AlphaFoldDB" id="D4RYR1"/>
<evidence type="ECO:0000256" key="1">
    <source>
        <dbReference type="ARBA" id="ARBA00004141"/>
    </source>
</evidence>
<comment type="subcellular location">
    <subcellularLocation>
        <location evidence="1">Membrane</location>
        <topology evidence="1">Multi-pass membrane protein</topology>
    </subcellularLocation>
</comment>
<dbReference type="STRING" id="45851.BHV86_05525"/>
<feature type="transmembrane region" description="Helical" evidence="5">
    <location>
        <begin position="69"/>
        <end position="86"/>
    </location>
</feature>
<evidence type="ECO:0000313" key="7">
    <source>
        <dbReference type="Proteomes" id="UP000006238"/>
    </source>
</evidence>
<sequence length="132" mass="15278">MIKKYMMCGLTGWCMEVFWTGLGSAIKKDKKLTSNTSIWMFPIYATAIIIEPIGTRMKNRHCAVMQRGFVYAMCIFITEFLTGSLLKKNGCCPWDYSKAKLNIKGVIRLDYFPVWFIAGLFYENILCKDEKK</sequence>
<dbReference type="GeneID" id="98918843"/>
<dbReference type="eggNOG" id="COG4905">
    <property type="taxonomic scope" value="Bacteria"/>
</dbReference>
<accession>D4RYR1</accession>
<dbReference type="EMBL" id="ABWN01000023">
    <property type="protein sequence ID" value="EFF68884.1"/>
    <property type="molecule type" value="Genomic_DNA"/>
</dbReference>
<dbReference type="PANTHER" id="PTHR31746">
    <property type="entry name" value="TRANSMEMBRANE PROTEIN 229 FAMILY MEMBER"/>
    <property type="match status" value="1"/>
</dbReference>
<organism evidence="6 7">
    <name type="scientific">Eshraghiella crossota DSM 2876</name>
    <dbReference type="NCBI Taxonomy" id="511680"/>
    <lineage>
        <taxon>Bacteria</taxon>
        <taxon>Bacillati</taxon>
        <taxon>Bacillota</taxon>
        <taxon>Clostridia</taxon>
        <taxon>Lachnospirales</taxon>
        <taxon>Lachnospiraceae</taxon>
        <taxon>Eshraghiella</taxon>
    </lineage>
</organism>